<organism evidence="1 2">
    <name type="scientific">Racocetra persica</name>
    <dbReference type="NCBI Taxonomy" id="160502"/>
    <lineage>
        <taxon>Eukaryota</taxon>
        <taxon>Fungi</taxon>
        <taxon>Fungi incertae sedis</taxon>
        <taxon>Mucoromycota</taxon>
        <taxon>Glomeromycotina</taxon>
        <taxon>Glomeromycetes</taxon>
        <taxon>Diversisporales</taxon>
        <taxon>Gigasporaceae</taxon>
        <taxon>Racocetra</taxon>
    </lineage>
</organism>
<evidence type="ECO:0000313" key="1">
    <source>
        <dbReference type="EMBL" id="CAG8838243.1"/>
    </source>
</evidence>
<reference evidence="1" key="1">
    <citation type="submission" date="2021-06" db="EMBL/GenBank/DDBJ databases">
        <authorList>
            <person name="Kallberg Y."/>
            <person name="Tangrot J."/>
            <person name="Rosling A."/>
        </authorList>
    </citation>
    <scope>NUCLEOTIDE SEQUENCE</scope>
    <source>
        <strain evidence="1">MA461A</strain>
    </source>
</reference>
<sequence>IFEDRPKSFLSNQEILLKSTEQLGDIQYQTKFNEGLDFEIAKPSYSLQIVDERPIAILKIHYRPYSWLLYQGILKYQHRDYFYDFYEVRSD</sequence>
<dbReference type="Proteomes" id="UP000789920">
    <property type="component" value="Unassembled WGS sequence"/>
</dbReference>
<proteinExistence type="predicted"/>
<protein>
    <submittedName>
        <fullName evidence="1">12264_t:CDS:1</fullName>
    </submittedName>
</protein>
<name>A0ACA9SH10_9GLOM</name>
<evidence type="ECO:0000313" key="2">
    <source>
        <dbReference type="Proteomes" id="UP000789920"/>
    </source>
</evidence>
<accession>A0ACA9SH10</accession>
<feature type="non-terminal residue" evidence="1">
    <location>
        <position position="1"/>
    </location>
</feature>
<comment type="caution">
    <text evidence="1">The sequence shown here is derived from an EMBL/GenBank/DDBJ whole genome shotgun (WGS) entry which is preliminary data.</text>
</comment>
<gene>
    <name evidence="1" type="ORF">RPERSI_LOCUS30599</name>
</gene>
<dbReference type="EMBL" id="CAJVQC010119967">
    <property type="protein sequence ID" value="CAG8838243.1"/>
    <property type="molecule type" value="Genomic_DNA"/>
</dbReference>
<feature type="non-terminal residue" evidence="1">
    <location>
        <position position="91"/>
    </location>
</feature>
<keyword evidence="2" id="KW-1185">Reference proteome</keyword>